<dbReference type="RefSeq" id="WP_078813501.1">
    <property type="nucleotide sequence ID" value="NZ_FUYE01000006.1"/>
</dbReference>
<sequence length="342" mass="39037">MIRCYPWPKRQASIKEAEKWPPSFPDTPDPHLPGFVIEPSALHHGQTAPLAVITCHFNWQGYERPRQHLHRFLRQMLVQGIPVYGVEAVLPGQVPQTADLPGWRQIQVDPQRQLLFQKEALLNLAEKLVPSQFCKIAWLDADLWMTNAHWAEETVLKLDSFAVVQPFERALWTNREGRINRIGPSVGSRGEILTAGAHPGFAMAARRELWQEYSGIYPWMALGSGDMAFAAAALDLPLTKHHIGLGCSLFFEVDADLYEPWRQKMAQWTGGQMGWVSGDCVHEWHGDRKHRDYARRHERLTGLQTAQHLRLASNGLVEWTEEAPAEFITAARNYFVNRREDG</sequence>
<evidence type="ECO:0000313" key="1">
    <source>
        <dbReference type="EMBL" id="SKA95163.1"/>
    </source>
</evidence>
<name>A0A1T4Y0K0_9BACT</name>
<dbReference type="EMBL" id="FUYE01000006">
    <property type="protein sequence ID" value="SKA95163.1"/>
    <property type="molecule type" value="Genomic_DNA"/>
</dbReference>
<keyword evidence="2" id="KW-1185">Reference proteome</keyword>
<dbReference type="Proteomes" id="UP000190774">
    <property type="component" value="Unassembled WGS sequence"/>
</dbReference>
<evidence type="ECO:0000313" key="2">
    <source>
        <dbReference type="Proteomes" id="UP000190774"/>
    </source>
</evidence>
<accession>A0A1T4Y0K0</accession>
<gene>
    <name evidence="1" type="ORF">SAMN02745166_02300</name>
</gene>
<reference evidence="2" key="1">
    <citation type="submission" date="2017-02" db="EMBL/GenBank/DDBJ databases">
        <authorList>
            <person name="Varghese N."/>
            <person name="Submissions S."/>
        </authorList>
    </citation>
    <scope>NUCLEOTIDE SEQUENCE [LARGE SCALE GENOMIC DNA]</scope>
    <source>
        <strain evidence="2">ATCC 700200</strain>
    </source>
</reference>
<protein>
    <submittedName>
        <fullName evidence="1">Uncharacterized protein</fullName>
    </submittedName>
</protein>
<organism evidence="1 2">
    <name type="scientific">Prosthecobacter debontii</name>
    <dbReference type="NCBI Taxonomy" id="48467"/>
    <lineage>
        <taxon>Bacteria</taxon>
        <taxon>Pseudomonadati</taxon>
        <taxon>Verrucomicrobiota</taxon>
        <taxon>Verrucomicrobiia</taxon>
        <taxon>Verrucomicrobiales</taxon>
        <taxon>Verrucomicrobiaceae</taxon>
        <taxon>Prosthecobacter</taxon>
    </lineage>
</organism>
<proteinExistence type="predicted"/>
<dbReference type="STRING" id="48467.SAMN02745166_02300"/>
<dbReference type="AlphaFoldDB" id="A0A1T4Y0K0"/>
<dbReference type="OrthoDB" id="7593663at2"/>